<reference evidence="1 2" key="1">
    <citation type="submission" date="2015-11" db="EMBL/GenBank/DDBJ databases">
        <authorList>
            <person name="Zhang Y."/>
            <person name="Guo Z."/>
        </authorList>
    </citation>
    <scope>NUCLEOTIDE SEQUENCE [LARGE SCALE GENOMIC DNA]</scope>
    <source>
        <strain evidence="1">JGI-4</strain>
    </source>
</reference>
<dbReference type="AlphaFoldDB" id="A0A0S4NDF2"/>
<gene>
    <name evidence="1" type="ORF">JGI4_02286</name>
</gene>
<feature type="non-terminal residue" evidence="1">
    <location>
        <position position="246"/>
    </location>
</feature>
<name>A0A0S4NDF2_9BACT</name>
<proteinExistence type="predicted"/>
<accession>A0A0S4NDF2</accession>
<dbReference type="PANTHER" id="PTHR41339:SF1">
    <property type="entry name" value="SECRETED PROTEIN"/>
    <property type="match status" value="1"/>
</dbReference>
<evidence type="ECO:0000313" key="2">
    <source>
        <dbReference type="Proteomes" id="UP000182011"/>
    </source>
</evidence>
<dbReference type="PANTHER" id="PTHR41339">
    <property type="entry name" value="LIPL48"/>
    <property type="match status" value="1"/>
</dbReference>
<sequence>MRDQLKGSVKTRNSSIKFLIFALIQLILVWAGSFAQPPANVVVLQGRITQDSTLTADKQYLLRGFVTVERGATLTIEPGTIIYGEKETKGSLIIKRGGKIYANGTKDRPIVFTSAQPVGQRAAGDWGGVIILGEAPINVPGGTAVIEGGLGDDGIYGGNNPDDSSGVFRYVRIEFPGIPYQPDNEINGLTLGGVGRKTLIEYVQVSYSGDDSFEWFGGNVNARYLVAYKGLDDDFDTDFGWSGKVQ</sequence>
<dbReference type="Proteomes" id="UP000182011">
    <property type="component" value="Unassembled WGS sequence"/>
</dbReference>
<dbReference type="EMBL" id="FAOP01000013">
    <property type="protein sequence ID" value="CUU09140.1"/>
    <property type="molecule type" value="Genomic_DNA"/>
</dbReference>
<protein>
    <recommendedName>
        <fullName evidence="3">T9SS C-terminal target domain-containing protein</fullName>
    </recommendedName>
</protein>
<evidence type="ECO:0008006" key="3">
    <source>
        <dbReference type="Google" id="ProtNLM"/>
    </source>
</evidence>
<organism evidence="1 2">
    <name type="scientific">Candidatus Kryptonium thompsonii</name>
    <dbReference type="NCBI Taxonomy" id="1633631"/>
    <lineage>
        <taxon>Bacteria</taxon>
        <taxon>Pseudomonadati</taxon>
        <taxon>Candidatus Kryptoniota</taxon>
        <taxon>Candidatus Kryptonium</taxon>
    </lineage>
</organism>
<evidence type="ECO:0000313" key="1">
    <source>
        <dbReference type="EMBL" id="CUU09140.1"/>
    </source>
</evidence>